<dbReference type="Proteomes" id="UP000228906">
    <property type="component" value="Unassembled WGS sequence"/>
</dbReference>
<name>A0A2H0UYD8_9BACT</name>
<dbReference type="GO" id="GO:0043022">
    <property type="term" value="F:ribosome binding"/>
    <property type="evidence" value="ECO:0007669"/>
    <property type="project" value="UniProtKB-UniRule"/>
</dbReference>
<comment type="function">
    <text evidence="4">One of the essential components for the initiation of protein synthesis. Stabilizes the binding of IF-2 and IF-3 on the 30S subunit to which N-formylmethionyl-tRNA(fMet) subsequently binds. Helps modulate mRNA selection, yielding the 30S pre-initiation complex (PIC). Upon addition of the 50S ribosomal subunit IF-1, IF-2 and IF-3 are released leaving the mature 70S translation initiation complex.</text>
</comment>
<proteinExistence type="inferred from homology"/>
<evidence type="ECO:0000256" key="5">
    <source>
        <dbReference type="NCBIfam" id="TIGR00008"/>
    </source>
</evidence>
<evidence type="ECO:0000256" key="4">
    <source>
        <dbReference type="HAMAP-Rule" id="MF_00075"/>
    </source>
</evidence>
<reference evidence="8" key="1">
    <citation type="submission" date="2017-09" db="EMBL/GenBank/DDBJ databases">
        <title>Depth-based differentiation of microbial function through sediment-hosted aquifers and enrichment of novel symbionts in the deep terrestrial subsurface.</title>
        <authorList>
            <person name="Probst A.J."/>
            <person name="Ladd B."/>
            <person name="Jarett J.K."/>
            <person name="Geller-Mcgrath D.E."/>
            <person name="Sieber C.M.K."/>
            <person name="Emerson J.B."/>
            <person name="Anantharaman K."/>
            <person name="Thomas B.C."/>
            <person name="Malmstrom R."/>
            <person name="Stieglmeier M."/>
            <person name="Klingl A."/>
            <person name="Woyke T."/>
            <person name="Ryan C.M."/>
            <person name="Banfield J.F."/>
        </authorList>
    </citation>
    <scope>NUCLEOTIDE SEQUENCE [LARGE SCALE GENOMIC DNA]</scope>
</reference>
<dbReference type="PANTHER" id="PTHR33370:SF1">
    <property type="entry name" value="TRANSLATION INITIATION FACTOR IF-1, CHLOROPLASTIC"/>
    <property type="match status" value="1"/>
</dbReference>
<evidence type="ECO:0000256" key="2">
    <source>
        <dbReference type="ARBA" id="ARBA00022540"/>
    </source>
</evidence>
<dbReference type="SUPFAM" id="SSF50249">
    <property type="entry name" value="Nucleic acid-binding proteins"/>
    <property type="match status" value="1"/>
</dbReference>
<evidence type="ECO:0000256" key="3">
    <source>
        <dbReference type="ARBA" id="ARBA00022917"/>
    </source>
</evidence>
<dbReference type="CDD" id="cd04451">
    <property type="entry name" value="S1_IF1"/>
    <property type="match status" value="1"/>
</dbReference>
<keyword evidence="3 4" id="KW-0648">Protein biosynthesis</keyword>
<dbReference type="PANTHER" id="PTHR33370">
    <property type="entry name" value="TRANSLATION INITIATION FACTOR IF-1, CHLOROPLASTIC"/>
    <property type="match status" value="1"/>
</dbReference>
<dbReference type="Gene3D" id="2.40.50.140">
    <property type="entry name" value="Nucleic acid-binding proteins"/>
    <property type="match status" value="1"/>
</dbReference>
<sequence length="71" mass="8110">MAKSNIQEKGQVMETLPSLFFRVRLESGGEVLAHLAGKMKLNHIKILPGDKVIIEMTPYDSRRGRIVYRLK</sequence>
<dbReference type="InterPro" id="IPR006196">
    <property type="entry name" value="RNA-binding_domain_S1_IF1"/>
</dbReference>
<organism evidence="7 8">
    <name type="scientific">bacterium (Candidatus Gribaldobacteria) CG10_big_fil_rev_8_21_14_0_10_41_12</name>
    <dbReference type="NCBI Taxonomy" id="2014277"/>
    <lineage>
        <taxon>Bacteria</taxon>
        <taxon>Candidatus Gribaldobacteria</taxon>
    </lineage>
</organism>
<keyword evidence="4" id="KW-0699">rRNA-binding</keyword>
<dbReference type="InterPro" id="IPR004368">
    <property type="entry name" value="TIF_IF1"/>
</dbReference>
<comment type="subunit">
    <text evidence="4">Component of the 30S ribosomal translation pre-initiation complex which assembles on the 30S ribosome in the order IF-2 and IF-3, IF-1 and N-formylmethionyl-tRNA(fMet); mRNA recruitment can occur at any time during PIC assembly.</text>
</comment>
<gene>
    <name evidence="4" type="primary">infA</name>
    <name evidence="7" type="ORF">COU03_00280</name>
</gene>
<dbReference type="AlphaFoldDB" id="A0A2H0UYD8"/>
<protein>
    <recommendedName>
        <fullName evidence="4 5">Translation initiation factor IF-1</fullName>
    </recommendedName>
</protein>
<comment type="similarity">
    <text evidence="1 4">Belongs to the IF-1 family.</text>
</comment>
<dbReference type="InterPro" id="IPR012340">
    <property type="entry name" value="NA-bd_OB-fold"/>
</dbReference>
<evidence type="ECO:0000313" key="7">
    <source>
        <dbReference type="EMBL" id="PIR91844.1"/>
    </source>
</evidence>
<keyword evidence="4" id="KW-0963">Cytoplasm</keyword>
<evidence type="ECO:0000259" key="6">
    <source>
        <dbReference type="PROSITE" id="PS50832"/>
    </source>
</evidence>
<dbReference type="FunFam" id="2.40.50.140:FF:000002">
    <property type="entry name" value="Translation initiation factor IF-1"/>
    <property type="match status" value="1"/>
</dbReference>
<dbReference type="GO" id="GO:0003743">
    <property type="term" value="F:translation initiation factor activity"/>
    <property type="evidence" value="ECO:0007669"/>
    <property type="project" value="UniProtKB-UniRule"/>
</dbReference>
<dbReference type="GO" id="GO:0019843">
    <property type="term" value="F:rRNA binding"/>
    <property type="evidence" value="ECO:0007669"/>
    <property type="project" value="UniProtKB-UniRule"/>
</dbReference>
<comment type="subcellular location">
    <subcellularLocation>
        <location evidence="4">Cytoplasm</location>
    </subcellularLocation>
</comment>
<evidence type="ECO:0000313" key="8">
    <source>
        <dbReference type="Proteomes" id="UP000228906"/>
    </source>
</evidence>
<dbReference type="NCBIfam" id="TIGR00008">
    <property type="entry name" value="infA"/>
    <property type="match status" value="1"/>
</dbReference>
<comment type="caution">
    <text evidence="7">The sequence shown here is derived from an EMBL/GenBank/DDBJ whole genome shotgun (WGS) entry which is preliminary data.</text>
</comment>
<keyword evidence="4" id="KW-0694">RNA-binding</keyword>
<keyword evidence="2 4" id="KW-0396">Initiation factor</keyword>
<dbReference type="Pfam" id="PF01176">
    <property type="entry name" value="eIF-1a"/>
    <property type="match status" value="1"/>
</dbReference>
<dbReference type="HAMAP" id="MF_00075">
    <property type="entry name" value="IF_1"/>
    <property type="match status" value="1"/>
</dbReference>
<evidence type="ECO:0000256" key="1">
    <source>
        <dbReference type="ARBA" id="ARBA00010939"/>
    </source>
</evidence>
<dbReference type="GO" id="GO:0005829">
    <property type="term" value="C:cytosol"/>
    <property type="evidence" value="ECO:0007669"/>
    <property type="project" value="TreeGrafter"/>
</dbReference>
<accession>A0A2H0UYD8</accession>
<feature type="domain" description="S1-like" evidence="6">
    <location>
        <begin position="1"/>
        <end position="71"/>
    </location>
</feature>
<dbReference type="EMBL" id="PFAV01000003">
    <property type="protein sequence ID" value="PIR91844.1"/>
    <property type="molecule type" value="Genomic_DNA"/>
</dbReference>
<dbReference type="PROSITE" id="PS50832">
    <property type="entry name" value="S1_IF1_TYPE"/>
    <property type="match status" value="1"/>
</dbReference>